<dbReference type="InterPro" id="IPR032675">
    <property type="entry name" value="LRR_dom_sf"/>
</dbReference>
<evidence type="ECO:0000313" key="2">
    <source>
        <dbReference type="Proteomes" id="UP000015106"/>
    </source>
</evidence>
<name>A0A8R7R910_TRIUA</name>
<reference evidence="2" key="1">
    <citation type="journal article" date="2013" name="Nature">
        <title>Draft genome of the wheat A-genome progenitor Triticum urartu.</title>
        <authorList>
            <person name="Ling H.Q."/>
            <person name="Zhao S."/>
            <person name="Liu D."/>
            <person name="Wang J."/>
            <person name="Sun H."/>
            <person name="Zhang C."/>
            <person name="Fan H."/>
            <person name="Li D."/>
            <person name="Dong L."/>
            <person name="Tao Y."/>
            <person name="Gao C."/>
            <person name="Wu H."/>
            <person name="Li Y."/>
            <person name="Cui Y."/>
            <person name="Guo X."/>
            <person name="Zheng S."/>
            <person name="Wang B."/>
            <person name="Yu K."/>
            <person name="Liang Q."/>
            <person name="Yang W."/>
            <person name="Lou X."/>
            <person name="Chen J."/>
            <person name="Feng M."/>
            <person name="Jian J."/>
            <person name="Zhang X."/>
            <person name="Luo G."/>
            <person name="Jiang Y."/>
            <person name="Liu J."/>
            <person name="Wang Z."/>
            <person name="Sha Y."/>
            <person name="Zhang B."/>
            <person name="Wu H."/>
            <person name="Tang D."/>
            <person name="Shen Q."/>
            <person name="Xue P."/>
            <person name="Zou S."/>
            <person name="Wang X."/>
            <person name="Liu X."/>
            <person name="Wang F."/>
            <person name="Yang Y."/>
            <person name="An X."/>
            <person name="Dong Z."/>
            <person name="Zhang K."/>
            <person name="Zhang X."/>
            <person name="Luo M.C."/>
            <person name="Dvorak J."/>
            <person name="Tong Y."/>
            <person name="Wang J."/>
            <person name="Yang H."/>
            <person name="Li Z."/>
            <person name="Wang D."/>
            <person name="Zhang A."/>
            <person name="Wang J."/>
        </authorList>
    </citation>
    <scope>NUCLEOTIDE SEQUENCE</scope>
    <source>
        <strain evidence="2">cv. G1812</strain>
    </source>
</reference>
<reference evidence="1" key="2">
    <citation type="submission" date="2018-03" db="EMBL/GenBank/DDBJ databases">
        <title>The Triticum urartu genome reveals the dynamic nature of wheat genome evolution.</title>
        <authorList>
            <person name="Ling H."/>
            <person name="Ma B."/>
            <person name="Shi X."/>
            <person name="Liu H."/>
            <person name="Dong L."/>
            <person name="Sun H."/>
            <person name="Cao Y."/>
            <person name="Gao Q."/>
            <person name="Zheng S."/>
            <person name="Li Y."/>
            <person name="Yu Y."/>
            <person name="Du H."/>
            <person name="Qi M."/>
            <person name="Li Y."/>
            <person name="Yu H."/>
            <person name="Cui Y."/>
            <person name="Wang N."/>
            <person name="Chen C."/>
            <person name="Wu H."/>
            <person name="Zhao Y."/>
            <person name="Zhang J."/>
            <person name="Li Y."/>
            <person name="Zhou W."/>
            <person name="Zhang B."/>
            <person name="Hu W."/>
            <person name="Eijk M."/>
            <person name="Tang J."/>
            <person name="Witsenboer H."/>
            <person name="Zhao S."/>
            <person name="Li Z."/>
            <person name="Zhang A."/>
            <person name="Wang D."/>
            <person name="Liang C."/>
        </authorList>
    </citation>
    <scope>NUCLEOTIDE SEQUENCE [LARGE SCALE GENOMIC DNA]</scope>
    <source>
        <strain evidence="1">cv. G1812</strain>
    </source>
</reference>
<dbReference type="AlphaFoldDB" id="A0A8R7R910"/>
<organism evidence="1 2">
    <name type="scientific">Triticum urartu</name>
    <name type="common">Red wild einkorn</name>
    <name type="synonym">Crithodium urartu</name>
    <dbReference type="NCBI Taxonomy" id="4572"/>
    <lineage>
        <taxon>Eukaryota</taxon>
        <taxon>Viridiplantae</taxon>
        <taxon>Streptophyta</taxon>
        <taxon>Embryophyta</taxon>
        <taxon>Tracheophyta</taxon>
        <taxon>Spermatophyta</taxon>
        <taxon>Magnoliopsida</taxon>
        <taxon>Liliopsida</taxon>
        <taxon>Poales</taxon>
        <taxon>Poaceae</taxon>
        <taxon>BOP clade</taxon>
        <taxon>Pooideae</taxon>
        <taxon>Triticodae</taxon>
        <taxon>Triticeae</taxon>
        <taxon>Triticinae</taxon>
        <taxon>Triticum</taxon>
    </lineage>
</organism>
<dbReference type="EnsemblPlants" id="TuG1812G0700005913.01.T01">
    <property type="protein sequence ID" value="TuG1812G0700005913.01.T01.cds349737"/>
    <property type="gene ID" value="TuG1812G0700005913.01"/>
</dbReference>
<protein>
    <submittedName>
        <fullName evidence="1">Uncharacterized protein</fullName>
    </submittedName>
</protein>
<reference evidence="1" key="3">
    <citation type="submission" date="2022-06" db="UniProtKB">
        <authorList>
            <consortium name="EnsemblPlants"/>
        </authorList>
    </citation>
    <scope>IDENTIFICATION</scope>
</reference>
<proteinExistence type="predicted"/>
<dbReference type="Gramene" id="TuG1812G0700005913.01.T01">
    <property type="protein sequence ID" value="TuG1812G0700005913.01.T01.cds349737"/>
    <property type="gene ID" value="TuG1812G0700005913.01"/>
</dbReference>
<dbReference type="Proteomes" id="UP000015106">
    <property type="component" value="Chromosome 7"/>
</dbReference>
<sequence length="126" mass="13864">MLDCISAVLVAPICSLLAATLQSLWFRYDERAESFTGEEDGALELLTSLRSLAFEYCPNLPCLPQVLHSLPSLCNLGVNHCPQIRSLPKGGFPTSLSVTVTGCNRELDEQLWKLKGTHPDLDVSIY</sequence>
<accession>A0A8R7R910</accession>
<dbReference type="Gene3D" id="3.80.10.10">
    <property type="entry name" value="Ribonuclease Inhibitor"/>
    <property type="match status" value="1"/>
</dbReference>
<keyword evidence="2" id="KW-1185">Reference proteome</keyword>
<evidence type="ECO:0000313" key="1">
    <source>
        <dbReference type="EnsemblPlants" id="TuG1812G0700005913.01.T01.cds349737"/>
    </source>
</evidence>
<dbReference type="SUPFAM" id="SSF52047">
    <property type="entry name" value="RNI-like"/>
    <property type="match status" value="1"/>
</dbReference>